<dbReference type="Gene3D" id="3.10.450.50">
    <property type="match status" value="1"/>
</dbReference>
<evidence type="ECO:0000313" key="1">
    <source>
        <dbReference type="EMBL" id="SFI04911.1"/>
    </source>
</evidence>
<evidence type="ECO:0000313" key="2">
    <source>
        <dbReference type="Proteomes" id="UP000198931"/>
    </source>
</evidence>
<dbReference type="EMBL" id="FOQT01000002">
    <property type="protein sequence ID" value="SFI04911.1"/>
    <property type="molecule type" value="Genomic_DNA"/>
</dbReference>
<organism evidence="1 2">
    <name type="scientific">Halpernia frigidisoli</name>
    <dbReference type="NCBI Taxonomy" id="1125876"/>
    <lineage>
        <taxon>Bacteria</taxon>
        <taxon>Pseudomonadati</taxon>
        <taxon>Bacteroidota</taxon>
        <taxon>Flavobacteriia</taxon>
        <taxon>Flavobacteriales</taxon>
        <taxon>Weeksellaceae</taxon>
        <taxon>Chryseobacterium group</taxon>
        <taxon>Halpernia</taxon>
    </lineage>
</organism>
<keyword evidence="2" id="KW-1185">Reference proteome</keyword>
<name>A0A1I3F2A9_9FLAO</name>
<dbReference type="STRING" id="1125876.SAMN05443292_1082"/>
<dbReference type="OrthoDB" id="6692273at2"/>
<sequence>MELTIKQIAEAFSNHNFEITYPFISDNIQWNMVGGEHMLGKETVIKTCEQSASYLKTVETTFSKFLVLETDNYITVDSISDYIDQNNEKSRVASCDIYKFDNGQMIEITSYCIELGKEN</sequence>
<dbReference type="InterPro" id="IPR032710">
    <property type="entry name" value="NTF2-like_dom_sf"/>
</dbReference>
<evidence type="ECO:0008006" key="3">
    <source>
        <dbReference type="Google" id="ProtNLM"/>
    </source>
</evidence>
<accession>A0A1I3F2A9</accession>
<dbReference type="Proteomes" id="UP000198931">
    <property type="component" value="Unassembled WGS sequence"/>
</dbReference>
<reference evidence="1 2" key="1">
    <citation type="submission" date="2016-10" db="EMBL/GenBank/DDBJ databases">
        <authorList>
            <person name="de Groot N.N."/>
        </authorList>
    </citation>
    <scope>NUCLEOTIDE SEQUENCE [LARGE SCALE GENOMIC DNA]</scope>
    <source>
        <strain evidence="1 2">DSM 26000</strain>
    </source>
</reference>
<dbReference type="RefSeq" id="WP_090079137.1">
    <property type="nucleotide sequence ID" value="NZ_FOQT01000002.1"/>
</dbReference>
<protein>
    <recommendedName>
        <fullName evidence="3">SnoaL-like domain-containing protein</fullName>
    </recommendedName>
</protein>
<gene>
    <name evidence="1" type="ORF">SAMN05443292_1082</name>
</gene>
<dbReference type="AlphaFoldDB" id="A0A1I3F2A9"/>
<dbReference type="SUPFAM" id="SSF54427">
    <property type="entry name" value="NTF2-like"/>
    <property type="match status" value="1"/>
</dbReference>
<proteinExistence type="predicted"/>